<proteinExistence type="predicted"/>
<evidence type="ECO:0000313" key="3">
    <source>
        <dbReference type="Proteomes" id="UP000515124"/>
    </source>
</evidence>
<feature type="domain" description="Reverse transcriptase zinc-binding" evidence="2">
    <location>
        <begin position="1"/>
        <end position="52"/>
    </location>
</feature>
<dbReference type="Proteomes" id="UP000515124">
    <property type="component" value="Unplaced"/>
</dbReference>
<dbReference type="InterPro" id="IPR002156">
    <property type="entry name" value="RNaseH_domain"/>
</dbReference>
<evidence type="ECO:0000313" key="4">
    <source>
        <dbReference type="RefSeq" id="XP_021800524.1"/>
    </source>
</evidence>
<dbReference type="InterPro" id="IPR052929">
    <property type="entry name" value="RNase_H-like_EbsB-rel"/>
</dbReference>
<dbReference type="InterPro" id="IPR044730">
    <property type="entry name" value="RNase_H-like_dom_plant"/>
</dbReference>
<evidence type="ECO:0000259" key="2">
    <source>
        <dbReference type="Pfam" id="PF13966"/>
    </source>
</evidence>
<dbReference type="Gramene" id="Pav_sc0000102.1_g630.1.br:mrna">
    <property type="protein sequence ID" value="Pav_sc0000102.1_g630.1.br:CDS:1"/>
    <property type="gene ID" value="Pav_sc0000102.1_g630.1.br"/>
</dbReference>
<dbReference type="GeneID" id="110744812"/>
<gene>
    <name evidence="4" type="primary">LOC110744812</name>
</gene>
<protein>
    <submittedName>
        <fullName evidence="4">Uncharacterized protein LOC110744812</fullName>
    </submittedName>
</protein>
<dbReference type="KEGG" id="pavi:110744812"/>
<evidence type="ECO:0000259" key="1">
    <source>
        <dbReference type="Pfam" id="PF13456"/>
    </source>
</evidence>
<dbReference type="PANTHER" id="PTHR47074:SF48">
    <property type="entry name" value="POLYNUCLEOTIDYL TRANSFERASE, RIBONUCLEASE H-LIKE SUPERFAMILY PROTEIN"/>
    <property type="match status" value="1"/>
</dbReference>
<dbReference type="Pfam" id="PF13966">
    <property type="entry name" value="zf-RVT"/>
    <property type="match status" value="1"/>
</dbReference>
<name>A0A6P5RC34_PRUAV</name>
<dbReference type="Pfam" id="PF13456">
    <property type="entry name" value="RVT_3"/>
    <property type="match status" value="1"/>
</dbReference>
<sequence length="319" mass="36369">MFIWRCCRNVLAVRENLRRRRVDVEADCPLCGDNGETEVHLFFRCEIARLFWFATPLQLDVLGVDGEDFLSCWECLLQKFAQVDQIDEILQIVAFGLWRIWKGRNAVVFERQTLDPIDLVRCLRMQTNEYRGAHSATMVLRSELVRPPDVTCPPRRTWQKPLPGSVKANCDGAWVAQTKRGGVGWVIRSEWGELLRAGGRRIAWCGTALVAEAEAIRDMLGICLHNGFLSVEVESDSQEIIRMIRGDSLSATEIEGILFDIQVLVRRFQWVEFRHIPRLCNNAAHEVAAYFFRAGGSEVWDQSGPAWLHSVLALDVIDA</sequence>
<dbReference type="GO" id="GO:0004523">
    <property type="term" value="F:RNA-DNA hybrid ribonuclease activity"/>
    <property type="evidence" value="ECO:0007669"/>
    <property type="project" value="InterPro"/>
</dbReference>
<dbReference type="PANTHER" id="PTHR47074">
    <property type="entry name" value="BNAC02G40300D PROTEIN"/>
    <property type="match status" value="1"/>
</dbReference>
<dbReference type="AlphaFoldDB" id="A0A6P5RC34"/>
<dbReference type="Gene3D" id="3.30.420.10">
    <property type="entry name" value="Ribonuclease H-like superfamily/Ribonuclease H"/>
    <property type="match status" value="1"/>
</dbReference>
<accession>A0A6P5RC34</accession>
<dbReference type="GO" id="GO:0003676">
    <property type="term" value="F:nucleic acid binding"/>
    <property type="evidence" value="ECO:0007669"/>
    <property type="project" value="InterPro"/>
</dbReference>
<keyword evidence="3" id="KW-1185">Reference proteome</keyword>
<dbReference type="InterPro" id="IPR012337">
    <property type="entry name" value="RNaseH-like_sf"/>
</dbReference>
<organism evidence="3 4">
    <name type="scientific">Prunus avium</name>
    <name type="common">Cherry</name>
    <name type="synonym">Cerasus avium</name>
    <dbReference type="NCBI Taxonomy" id="42229"/>
    <lineage>
        <taxon>Eukaryota</taxon>
        <taxon>Viridiplantae</taxon>
        <taxon>Streptophyta</taxon>
        <taxon>Embryophyta</taxon>
        <taxon>Tracheophyta</taxon>
        <taxon>Spermatophyta</taxon>
        <taxon>Magnoliopsida</taxon>
        <taxon>eudicotyledons</taxon>
        <taxon>Gunneridae</taxon>
        <taxon>Pentapetalae</taxon>
        <taxon>rosids</taxon>
        <taxon>fabids</taxon>
        <taxon>Rosales</taxon>
        <taxon>Rosaceae</taxon>
        <taxon>Amygdaloideae</taxon>
        <taxon>Amygdaleae</taxon>
        <taxon>Prunus</taxon>
    </lineage>
</organism>
<dbReference type="InterPro" id="IPR036397">
    <property type="entry name" value="RNaseH_sf"/>
</dbReference>
<dbReference type="InterPro" id="IPR026960">
    <property type="entry name" value="RVT-Znf"/>
</dbReference>
<reference evidence="4" key="1">
    <citation type="submission" date="2025-08" db="UniProtKB">
        <authorList>
            <consortium name="RefSeq"/>
        </authorList>
    </citation>
    <scope>IDENTIFICATION</scope>
</reference>
<dbReference type="RefSeq" id="XP_021800524.1">
    <property type="nucleotide sequence ID" value="XM_021944832.1"/>
</dbReference>
<dbReference type="CDD" id="cd06222">
    <property type="entry name" value="RNase_H_like"/>
    <property type="match status" value="1"/>
</dbReference>
<feature type="domain" description="RNase H type-1" evidence="1">
    <location>
        <begin position="169"/>
        <end position="289"/>
    </location>
</feature>
<dbReference type="SUPFAM" id="SSF53098">
    <property type="entry name" value="Ribonuclease H-like"/>
    <property type="match status" value="1"/>
</dbReference>